<evidence type="ECO:0000256" key="1">
    <source>
        <dbReference type="SAM" id="MobiDB-lite"/>
    </source>
</evidence>
<dbReference type="OrthoDB" id="5193249at2"/>
<protein>
    <submittedName>
        <fullName evidence="2">Uncharacterized protein</fullName>
    </submittedName>
</protein>
<reference evidence="2 3" key="2">
    <citation type="submission" date="2019-05" db="EMBL/GenBank/DDBJ databases">
        <title>Glycomyces buryatensis sp. nov.</title>
        <authorList>
            <person name="Nikitina E."/>
        </authorList>
    </citation>
    <scope>NUCLEOTIDE SEQUENCE [LARGE SCALE GENOMIC DNA]</scope>
    <source>
        <strain evidence="2 3">18</strain>
    </source>
</reference>
<dbReference type="EMBL" id="STGY01000081">
    <property type="protein sequence ID" value="THV33917.1"/>
    <property type="molecule type" value="Genomic_DNA"/>
</dbReference>
<sequence length="121" mass="13524">MALLSVPVDPVPAWVKIDLQLHRPYRTFFGFGHLRCEWCGEAWGRHGCPARESAARLFVYTARPPAIEAALLGGDLTPIDLRLRRGARSGTGRHRRKPRPYPPDHQPPNPLAAFHFPAVTA</sequence>
<reference evidence="3" key="1">
    <citation type="submission" date="2019-04" db="EMBL/GenBank/DDBJ databases">
        <title>Nocardioides xinjiangensis sp. nov.</title>
        <authorList>
            <person name="Liu S."/>
        </authorList>
    </citation>
    <scope>NUCLEOTIDE SEQUENCE [LARGE SCALE GENOMIC DNA]</scope>
    <source>
        <strain evidence="3">18</strain>
    </source>
</reference>
<organism evidence="2 3">
    <name type="scientific">Glycomyces buryatensis</name>
    <dbReference type="NCBI Taxonomy" id="2570927"/>
    <lineage>
        <taxon>Bacteria</taxon>
        <taxon>Bacillati</taxon>
        <taxon>Actinomycetota</taxon>
        <taxon>Actinomycetes</taxon>
        <taxon>Glycomycetales</taxon>
        <taxon>Glycomycetaceae</taxon>
        <taxon>Glycomyces</taxon>
    </lineage>
</organism>
<accession>A0A4S8PRP1</accession>
<proteinExistence type="predicted"/>
<comment type="caution">
    <text evidence="2">The sequence shown here is derived from an EMBL/GenBank/DDBJ whole genome shotgun (WGS) entry which is preliminary data.</text>
</comment>
<dbReference type="RefSeq" id="WP_136537172.1">
    <property type="nucleotide sequence ID" value="NZ_STGY01000081.1"/>
</dbReference>
<dbReference type="Proteomes" id="UP000308760">
    <property type="component" value="Unassembled WGS sequence"/>
</dbReference>
<evidence type="ECO:0000313" key="3">
    <source>
        <dbReference type="Proteomes" id="UP000308760"/>
    </source>
</evidence>
<feature type="region of interest" description="Disordered" evidence="1">
    <location>
        <begin position="83"/>
        <end position="111"/>
    </location>
</feature>
<keyword evidence="3" id="KW-1185">Reference proteome</keyword>
<dbReference type="AlphaFoldDB" id="A0A4S8PRP1"/>
<evidence type="ECO:0000313" key="2">
    <source>
        <dbReference type="EMBL" id="THV33917.1"/>
    </source>
</evidence>
<feature type="compositionally biased region" description="Pro residues" evidence="1">
    <location>
        <begin position="100"/>
        <end position="110"/>
    </location>
</feature>
<gene>
    <name evidence="2" type="ORF">FAB82_24380</name>
</gene>
<feature type="compositionally biased region" description="Basic residues" evidence="1">
    <location>
        <begin position="84"/>
        <end position="99"/>
    </location>
</feature>
<name>A0A4S8PRP1_9ACTN</name>